<dbReference type="Proteomes" id="UP001500909">
    <property type="component" value="Unassembled WGS sequence"/>
</dbReference>
<evidence type="ECO:0000313" key="1">
    <source>
        <dbReference type="EMBL" id="GAA0500726.1"/>
    </source>
</evidence>
<dbReference type="RefSeq" id="WP_346100396.1">
    <property type="nucleotide sequence ID" value="NZ_BAAABY010000070.1"/>
</dbReference>
<protein>
    <submittedName>
        <fullName evidence="1">Uncharacterized protein</fullName>
    </submittedName>
</protein>
<evidence type="ECO:0000313" key="2">
    <source>
        <dbReference type="Proteomes" id="UP001500909"/>
    </source>
</evidence>
<organism evidence="1 2">
    <name type="scientific">Streptomyces olivaceiscleroticus</name>
    <dbReference type="NCBI Taxonomy" id="68245"/>
    <lineage>
        <taxon>Bacteria</taxon>
        <taxon>Bacillati</taxon>
        <taxon>Actinomycetota</taxon>
        <taxon>Actinomycetes</taxon>
        <taxon>Kitasatosporales</taxon>
        <taxon>Streptomycetaceae</taxon>
        <taxon>Streptomyces</taxon>
    </lineage>
</organism>
<accession>A0ABN1BLV4</accession>
<reference evidence="1 2" key="1">
    <citation type="journal article" date="2019" name="Int. J. Syst. Evol. Microbiol.">
        <title>The Global Catalogue of Microorganisms (GCM) 10K type strain sequencing project: providing services to taxonomists for standard genome sequencing and annotation.</title>
        <authorList>
            <consortium name="The Broad Institute Genomics Platform"/>
            <consortium name="The Broad Institute Genome Sequencing Center for Infectious Disease"/>
            <person name="Wu L."/>
            <person name="Ma J."/>
        </authorList>
    </citation>
    <scope>NUCLEOTIDE SEQUENCE [LARGE SCALE GENOMIC DNA]</scope>
    <source>
        <strain evidence="1 2">JCM 4805</strain>
    </source>
</reference>
<comment type="caution">
    <text evidence="1">The sequence shown here is derived from an EMBL/GenBank/DDBJ whole genome shotgun (WGS) entry which is preliminary data.</text>
</comment>
<name>A0ABN1BLV4_9ACTN</name>
<proteinExistence type="predicted"/>
<sequence length="181" mass="20082">MPRTSKRALAQDVLNALPDAQQAVTYLAENGQDTLARAVETVTKLAQDAAEATARATQRQENLDQSYSLKVTAEHRQHINTVVEKGAKEITPAVHKRLQMFCKGTWTPDKPVRARRGTAPEKVFVNVRIPDELATEVDRIGKDPARVAERGGYELGLRQVAIAALETEFRMPKTRKKSAKP</sequence>
<gene>
    <name evidence="1" type="ORF">GCM10010361_77730</name>
</gene>
<dbReference type="EMBL" id="BAAABY010000070">
    <property type="protein sequence ID" value="GAA0500726.1"/>
    <property type="molecule type" value="Genomic_DNA"/>
</dbReference>
<keyword evidence="2" id="KW-1185">Reference proteome</keyword>